<sequence>MTATVPGVISTKTRRRQGSAGQRPVASSVWIRPARVGEGRQVAALLPNDPSTAELLRSSIEADRADGTNGTELLVLVAIDRKTERMVGMGAAGVPRQWIAALKLPQQAARLVARTMVAVGALSVVPEAMPQKLIPRVLNRLADHYREAGFQWMAGHCATGAPGWLDHLVESGFTVGDKGVGMRLQSALWPIPANLVTQPTQHAFFRRLAEEPTVLMTLQGVPLQLREGAAPTVPAPAAPAPVEQAQAAAAPAPAPQAEAKAAPKPKAAAAKAEAKPKAEAVTPSETAEQTKEQEQADTIRTVRRRVSAAKGRLTRALDSGDEDRITAARAHLATLEKQAASLGIAN</sequence>
<feature type="region of interest" description="Disordered" evidence="1">
    <location>
        <begin position="1"/>
        <end position="26"/>
    </location>
</feature>
<dbReference type="STRING" id="211114.SAMN04489726_7683"/>
<dbReference type="InterPro" id="IPR016181">
    <property type="entry name" value="Acyl_CoA_acyltransferase"/>
</dbReference>
<name>A0A1H0DAF9_ALLAB</name>
<evidence type="ECO:0000313" key="3">
    <source>
        <dbReference type="Proteomes" id="UP000183376"/>
    </source>
</evidence>
<organism evidence="2 3">
    <name type="scientific">Allokutzneria albata</name>
    <name type="common">Kibdelosporangium albatum</name>
    <dbReference type="NCBI Taxonomy" id="211114"/>
    <lineage>
        <taxon>Bacteria</taxon>
        <taxon>Bacillati</taxon>
        <taxon>Actinomycetota</taxon>
        <taxon>Actinomycetes</taxon>
        <taxon>Pseudonocardiales</taxon>
        <taxon>Pseudonocardiaceae</taxon>
        <taxon>Allokutzneria</taxon>
    </lineage>
</organism>
<evidence type="ECO:0000256" key="1">
    <source>
        <dbReference type="SAM" id="MobiDB-lite"/>
    </source>
</evidence>
<reference evidence="2 3" key="1">
    <citation type="submission" date="2016-10" db="EMBL/GenBank/DDBJ databases">
        <authorList>
            <person name="de Groot N.N."/>
        </authorList>
    </citation>
    <scope>NUCLEOTIDE SEQUENCE [LARGE SCALE GENOMIC DNA]</scope>
    <source>
        <strain evidence="2 3">DSM 44149</strain>
    </source>
</reference>
<proteinExistence type="predicted"/>
<dbReference type="EMBL" id="LT629701">
    <property type="protein sequence ID" value="SDN67088.1"/>
    <property type="molecule type" value="Genomic_DNA"/>
</dbReference>
<dbReference type="SUPFAM" id="SSF55729">
    <property type="entry name" value="Acyl-CoA N-acyltransferases (Nat)"/>
    <property type="match status" value="1"/>
</dbReference>
<protein>
    <submittedName>
        <fullName evidence="2">Uncharacterized protein</fullName>
    </submittedName>
</protein>
<dbReference type="AlphaFoldDB" id="A0A1H0DAF9"/>
<accession>A0A1H0DAF9</accession>
<gene>
    <name evidence="2" type="ORF">SAMN04489726_7683</name>
</gene>
<feature type="compositionally biased region" description="Low complexity" evidence="1">
    <location>
        <begin position="240"/>
        <end position="271"/>
    </location>
</feature>
<dbReference type="Proteomes" id="UP000183376">
    <property type="component" value="Chromosome I"/>
</dbReference>
<evidence type="ECO:0000313" key="2">
    <source>
        <dbReference type="EMBL" id="SDN67088.1"/>
    </source>
</evidence>
<keyword evidence="3" id="KW-1185">Reference proteome</keyword>
<feature type="region of interest" description="Disordered" evidence="1">
    <location>
        <begin position="232"/>
        <end position="298"/>
    </location>
</feature>